<evidence type="ECO:0000313" key="2">
    <source>
        <dbReference type="EMBL" id="MFD2535136.1"/>
    </source>
</evidence>
<keyword evidence="1" id="KW-0732">Signal</keyword>
<dbReference type="EMBL" id="JBHULK010000002">
    <property type="protein sequence ID" value="MFD2535136.1"/>
    <property type="molecule type" value="Genomic_DNA"/>
</dbReference>
<feature type="signal peptide" evidence="1">
    <location>
        <begin position="1"/>
        <end position="20"/>
    </location>
</feature>
<dbReference type="Proteomes" id="UP001597441">
    <property type="component" value="Unassembled WGS sequence"/>
</dbReference>
<evidence type="ECO:0000256" key="1">
    <source>
        <dbReference type="SAM" id="SignalP"/>
    </source>
</evidence>
<sequence>MHKTIFNSLLFFLILNFSCAQNPSLDKGRITTKNYYTEIPYEDVNGKLIIPVTIKNKTYRFLFDTGAPNLISTKVKKDLNINSDNEISVSDANSTKEKMGIATLPYFTLGNITFKNTTALVYNDADNFLFNCLKIDGIIGSNVLKKSIVQISSKKNLIIITNSRKKLNLKKQNASKLKLVGGQKSPYIPIKLIGEKSLTEYVLFDTGASGFYDLCLKHYKTFKPHKVINTLSEAKGAANIGLFGVEGVQNQYRVKIPKLSINGTHFNNVITVTESDNNSRVGSELLDYGDVTLDFKNKKIYFHPFETELNLDEKLLGFKPTLNNKKLIVGFVWDEALKDKIAYGDQIIEVNGINFESINICDFITKESIFKEINTLDISFKNSQGEINKIRLKKQ</sequence>
<dbReference type="InterPro" id="IPR021109">
    <property type="entry name" value="Peptidase_aspartic_dom_sf"/>
</dbReference>
<name>A0ABW5JSA4_9FLAO</name>
<keyword evidence="2" id="KW-0378">Hydrolase</keyword>
<dbReference type="RefSeq" id="WP_388017027.1">
    <property type="nucleotide sequence ID" value="NZ_JBHUDT010000002.1"/>
</dbReference>
<dbReference type="CDD" id="cd05483">
    <property type="entry name" value="retropepsin_like_bacteria"/>
    <property type="match status" value="1"/>
</dbReference>
<protein>
    <submittedName>
        <fullName evidence="2">Retropepsin-like aspartic protease</fullName>
        <ecNumber evidence="2">3.4.23.-</ecNumber>
    </submittedName>
</protein>
<dbReference type="InterPro" id="IPR034122">
    <property type="entry name" value="Retropepsin-like_bacterial"/>
</dbReference>
<organism evidence="2 3">
    <name type="scientific">Gelatiniphilus marinus</name>
    <dbReference type="NCBI Taxonomy" id="1759464"/>
    <lineage>
        <taxon>Bacteria</taxon>
        <taxon>Pseudomonadati</taxon>
        <taxon>Bacteroidota</taxon>
        <taxon>Flavobacteriia</taxon>
        <taxon>Flavobacteriales</taxon>
        <taxon>Flavobacteriaceae</taxon>
        <taxon>Gelatiniphilus</taxon>
    </lineage>
</organism>
<gene>
    <name evidence="2" type="ORF">ACFSQS_08475</name>
</gene>
<dbReference type="Gene3D" id="2.40.70.10">
    <property type="entry name" value="Acid Proteases"/>
    <property type="match status" value="1"/>
</dbReference>
<feature type="chain" id="PRO_5046519529" evidence="1">
    <location>
        <begin position="21"/>
        <end position="395"/>
    </location>
</feature>
<proteinExistence type="predicted"/>
<keyword evidence="3" id="KW-1185">Reference proteome</keyword>
<reference evidence="3" key="1">
    <citation type="journal article" date="2019" name="Int. J. Syst. Evol. Microbiol.">
        <title>The Global Catalogue of Microorganisms (GCM) 10K type strain sequencing project: providing services to taxonomists for standard genome sequencing and annotation.</title>
        <authorList>
            <consortium name="The Broad Institute Genomics Platform"/>
            <consortium name="The Broad Institute Genome Sequencing Center for Infectious Disease"/>
            <person name="Wu L."/>
            <person name="Ma J."/>
        </authorList>
    </citation>
    <scope>NUCLEOTIDE SEQUENCE [LARGE SCALE GENOMIC DNA]</scope>
    <source>
        <strain evidence="3">KCTC 42903</strain>
    </source>
</reference>
<dbReference type="SUPFAM" id="SSF50630">
    <property type="entry name" value="Acid proteases"/>
    <property type="match status" value="1"/>
</dbReference>
<accession>A0ABW5JSA4</accession>
<dbReference type="Pfam" id="PF13650">
    <property type="entry name" value="Asp_protease_2"/>
    <property type="match status" value="1"/>
</dbReference>
<dbReference type="GO" id="GO:0016787">
    <property type="term" value="F:hydrolase activity"/>
    <property type="evidence" value="ECO:0007669"/>
    <property type="project" value="UniProtKB-KW"/>
</dbReference>
<dbReference type="EC" id="3.4.23.-" evidence="2"/>
<comment type="caution">
    <text evidence="2">The sequence shown here is derived from an EMBL/GenBank/DDBJ whole genome shotgun (WGS) entry which is preliminary data.</text>
</comment>
<evidence type="ECO:0000313" key="3">
    <source>
        <dbReference type="Proteomes" id="UP001597441"/>
    </source>
</evidence>